<dbReference type="Gene3D" id="3.10.10.10">
    <property type="entry name" value="HIV Type 1 Reverse Transcriptase, subunit A, domain 1"/>
    <property type="match status" value="2"/>
</dbReference>
<dbReference type="GO" id="GO:0003964">
    <property type="term" value="F:RNA-directed DNA polymerase activity"/>
    <property type="evidence" value="ECO:0007669"/>
    <property type="project" value="UniProtKB-KW"/>
</dbReference>
<evidence type="ECO:0000259" key="6">
    <source>
        <dbReference type="Pfam" id="PF17919"/>
    </source>
</evidence>
<keyword evidence="2" id="KW-0460">Magnesium</keyword>
<keyword evidence="7" id="KW-0808">Transferase</keyword>
<dbReference type="InterPro" id="IPR043502">
    <property type="entry name" value="DNA/RNA_pol_sf"/>
</dbReference>
<evidence type="ECO:0000256" key="2">
    <source>
        <dbReference type="ARBA" id="ARBA00022842"/>
    </source>
</evidence>
<dbReference type="InterPro" id="IPR043128">
    <property type="entry name" value="Rev_trsase/Diguanyl_cyclase"/>
</dbReference>
<name>A0A0C2FL86_9BILA</name>
<dbReference type="OrthoDB" id="5868531at2759"/>
<dbReference type="Pfam" id="PF13975">
    <property type="entry name" value="gag-asp_proteas"/>
    <property type="match status" value="1"/>
</dbReference>
<dbReference type="CDD" id="cd01647">
    <property type="entry name" value="RT_LTR"/>
    <property type="match status" value="1"/>
</dbReference>
<feature type="domain" description="Reverse transcriptase" evidence="5">
    <location>
        <begin position="518"/>
        <end position="665"/>
    </location>
</feature>
<keyword evidence="3" id="KW-0694">RNA-binding</keyword>
<dbReference type="GO" id="GO:0003723">
    <property type="term" value="F:RNA binding"/>
    <property type="evidence" value="ECO:0007669"/>
    <property type="project" value="UniProtKB-KW"/>
</dbReference>
<keyword evidence="7" id="KW-0695">RNA-directed DNA polymerase</keyword>
<dbReference type="GO" id="GO:0006508">
    <property type="term" value="P:proteolysis"/>
    <property type="evidence" value="ECO:0007669"/>
    <property type="project" value="InterPro"/>
</dbReference>
<gene>
    <name evidence="7" type="ORF">ANCDUO_22409</name>
</gene>
<dbReference type="GO" id="GO:0015074">
    <property type="term" value="P:DNA integration"/>
    <property type="evidence" value="ECO:0007669"/>
    <property type="project" value="UniProtKB-KW"/>
</dbReference>
<dbReference type="FunFam" id="3.30.70.270:FF:000020">
    <property type="entry name" value="Transposon Tf2-6 polyprotein-like Protein"/>
    <property type="match status" value="1"/>
</dbReference>
<feature type="domain" description="Reverse transcriptase/retrotransposon-derived protein RNase H-like" evidence="6">
    <location>
        <begin position="729"/>
        <end position="777"/>
    </location>
</feature>
<keyword evidence="4" id="KW-0229">DNA integration</keyword>
<dbReference type="EMBL" id="KN767589">
    <property type="protein sequence ID" value="KIH47529.1"/>
    <property type="molecule type" value="Genomic_DNA"/>
</dbReference>
<reference evidence="7 8" key="1">
    <citation type="submission" date="2013-12" db="EMBL/GenBank/DDBJ databases">
        <title>Draft genome of the parsitic nematode Ancylostoma duodenale.</title>
        <authorList>
            <person name="Mitreva M."/>
        </authorList>
    </citation>
    <scope>NUCLEOTIDE SEQUENCE [LARGE SCALE GENOMIC DNA]</scope>
    <source>
        <strain evidence="7 8">Zhejiang</strain>
    </source>
</reference>
<dbReference type="PANTHER" id="PTHR33064:SF37">
    <property type="entry name" value="RIBONUCLEASE H"/>
    <property type="match status" value="1"/>
</dbReference>
<dbReference type="InterPro" id="IPR051320">
    <property type="entry name" value="Viral_Replic_Matur_Polypro"/>
</dbReference>
<protein>
    <recommendedName>
        <fullName evidence="1">RNA-directed DNA polymerase</fullName>
        <ecNumber evidence="1">2.7.7.49</ecNumber>
    </recommendedName>
</protein>
<dbReference type="Gene3D" id="2.40.70.10">
    <property type="entry name" value="Acid Proteases"/>
    <property type="match status" value="1"/>
</dbReference>
<accession>A0A0C2FL86</accession>
<dbReference type="Proteomes" id="UP000054047">
    <property type="component" value="Unassembled WGS sequence"/>
</dbReference>
<dbReference type="SUPFAM" id="SSF50630">
    <property type="entry name" value="Acid proteases"/>
    <property type="match status" value="1"/>
</dbReference>
<dbReference type="Gene3D" id="3.30.70.270">
    <property type="match status" value="2"/>
</dbReference>
<dbReference type="FunFam" id="3.30.70.270:FF:000003">
    <property type="entry name" value="Transposon Ty3-G Gag-Pol polyprotein"/>
    <property type="match status" value="1"/>
</dbReference>
<dbReference type="PANTHER" id="PTHR33064">
    <property type="entry name" value="POL PROTEIN"/>
    <property type="match status" value="1"/>
</dbReference>
<dbReference type="InterPro" id="IPR041577">
    <property type="entry name" value="RT_RNaseH_2"/>
</dbReference>
<dbReference type="SUPFAM" id="SSF56672">
    <property type="entry name" value="DNA/RNA polymerases"/>
    <property type="match status" value="1"/>
</dbReference>
<dbReference type="AlphaFoldDB" id="A0A0C2FL86"/>
<dbReference type="Pfam" id="PF17919">
    <property type="entry name" value="RT_RNaseH_2"/>
    <property type="match status" value="1"/>
</dbReference>
<sequence length="777" mass="86737">MNSARQHATPGKHTLVTLTPGLSSTKEIEDENVSLPLRGTRKYLRSIYSVETGQVAPFDGQSIISSLANLENCTFSDGFCLLENQTIIWEPIQIRPFCRYALGGSYEAFVTLRHVVFPHPDLVSQLPDDYLLHDVYAIYSGIPQLPYLKVIIGDNIITALLDSGATISYMGASTLASLHTYDPTVSRKTTAKTANGTTIELSGPIKLPIQIGTHTIMHYFHTAADHECPAPLLLGSDFIHAVNETGLSLSMDLHNRQLTIGADTLPLVQLNYINLSPITTYDVRITENFKLPRRTNNVIPTMIEGLVVGRALVSPTAEGKCFINVLNPSQKDILLPDKLKIAVAHPACPSELQVHALHAPTPTVEYPTTHTPICPAMHQNDIMMQEAPAPTLHMPPEADRESRLPLLPCPENQLNYDTANEIDLSKSSLNYEQEQQLLDIIRFHVGAFVGPDGHLGHYRGPIRSRIDLIENAQIPTRKIYQVPLEKRQEIERQITQMLNDGIIRESTSPFCTPIVLVKKREANTWRFTIDFRGLNAITKPQQSILYPRHHRPLCQSQGFHQIPLEEEHCERIAFACFLGAFEYIRVPMGLKGAPATFQRIMDDFRKQLRAKVVIYIDDLIITSATPNEQLDDIDEVLGKIELIGMKLKATKCEFAKEEITFLGFVLSKDGIRPNPEKTKAIDEYPTPKNVTEVKSFLGMCSFFRRFIFNFANIAAPLTALTKKNVPFEWTAECEDAMSQLKRALTTAPILAAPQLGRPFIIETDSSGKGVAGILKQE</sequence>
<dbReference type="CDD" id="cd00303">
    <property type="entry name" value="retropepsin_like"/>
    <property type="match status" value="1"/>
</dbReference>
<dbReference type="PROSITE" id="PS00141">
    <property type="entry name" value="ASP_PROTEASE"/>
    <property type="match status" value="1"/>
</dbReference>
<evidence type="ECO:0000313" key="8">
    <source>
        <dbReference type="Proteomes" id="UP000054047"/>
    </source>
</evidence>
<keyword evidence="7" id="KW-0548">Nucleotidyltransferase</keyword>
<dbReference type="InterPro" id="IPR021109">
    <property type="entry name" value="Peptidase_aspartic_dom_sf"/>
</dbReference>
<evidence type="ECO:0000256" key="4">
    <source>
        <dbReference type="ARBA" id="ARBA00022908"/>
    </source>
</evidence>
<evidence type="ECO:0000313" key="7">
    <source>
        <dbReference type="EMBL" id="KIH47529.1"/>
    </source>
</evidence>
<dbReference type="Pfam" id="PF00078">
    <property type="entry name" value="RVT_1"/>
    <property type="match status" value="1"/>
</dbReference>
<evidence type="ECO:0000259" key="5">
    <source>
        <dbReference type="Pfam" id="PF00078"/>
    </source>
</evidence>
<dbReference type="InterPro" id="IPR001969">
    <property type="entry name" value="Aspartic_peptidase_AS"/>
</dbReference>
<evidence type="ECO:0000256" key="1">
    <source>
        <dbReference type="ARBA" id="ARBA00012493"/>
    </source>
</evidence>
<evidence type="ECO:0000256" key="3">
    <source>
        <dbReference type="ARBA" id="ARBA00022884"/>
    </source>
</evidence>
<keyword evidence="8" id="KW-1185">Reference proteome</keyword>
<organism evidence="7 8">
    <name type="scientific">Ancylostoma duodenale</name>
    <dbReference type="NCBI Taxonomy" id="51022"/>
    <lineage>
        <taxon>Eukaryota</taxon>
        <taxon>Metazoa</taxon>
        <taxon>Ecdysozoa</taxon>
        <taxon>Nematoda</taxon>
        <taxon>Chromadorea</taxon>
        <taxon>Rhabditida</taxon>
        <taxon>Rhabditina</taxon>
        <taxon>Rhabditomorpha</taxon>
        <taxon>Strongyloidea</taxon>
        <taxon>Ancylostomatidae</taxon>
        <taxon>Ancylostomatinae</taxon>
        <taxon>Ancylostoma</taxon>
    </lineage>
</organism>
<proteinExistence type="predicted"/>
<dbReference type="EC" id="2.7.7.49" evidence="1"/>
<dbReference type="GO" id="GO:0004190">
    <property type="term" value="F:aspartic-type endopeptidase activity"/>
    <property type="evidence" value="ECO:0007669"/>
    <property type="project" value="InterPro"/>
</dbReference>
<dbReference type="InterPro" id="IPR000477">
    <property type="entry name" value="RT_dom"/>
</dbReference>